<sequence length="315" mass="36182">MSVASTGQEVFETATISENNEKGEEISADTELEQIDRDLEKIRAECAQLELMTSAEKAEIAAAKVENEENLKEIQRLESLLESQPKQVDELRELLDALDASKARLKDIRSNANAQIAEIAKKIEEIDEVEAEETEEDRAELQRLTEKYDALKLLRAEKAREVATLQTRLDASLTTSVRAQYEKRAIERFNDMATLTRETKQVMVLFNSVVDVQNFTEKTIALTEKIEDVLPQATKAEYRESFIDFLQDLYSGMSTTSRKVKEASYTLDQEKTKRAEERAKINEKVLEFHRKSEYFQKVCDLNEELRKELSALERV</sequence>
<evidence type="ECO:0000256" key="2">
    <source>
        <dbReference type="SAM" id="Coils"/>
    </source>
</evidence>
<dbReference type="GO" id="GO:0006893">
    <property type="term" value="P:Golgi to plasma membrane transport"/>
    <property type="evidence" value="ECO:0007669"/>
    <property type="project" value="TreeGrafter"/>
</dbReference>
<accession>A0A8S1HTG8</accession>
<proteinExistence type="predicted"/>
<gene>
    <name evidence="5" type="ORF">CAUJ_LOCUS14121</name>
</gene>
<keyword evidence="6" id="KW-1185">Reference proteome</keyword>
<feature type="domain" description="CCDC93 coiled-coil" evidence="4">
    <location>
        <begin position="25"/>
        <end position="309"/>
    </location>
</feature>
<dbReference type="Proteomes" id="UP000835052">
    <property type="component" value="Unassembled WGS sequence"/>
</dbReference>
<reference evidence="5" key="1">
    <citation type="submission" date="2020-10" db="EMBL/GenBank/DDBJ databases">
        <authorList>
            <person name="Kikuchi T."/>
        </authorList>
    </citation>
    <scope>NUCLEOTIDE SEQUENCE</scope>
    <source>
        <strain evidence="5">NKZ352</strain>
    </source>
</reference>
<organism evidence="5 6">
    <name type="scientific">Caenorhabditis auriculariae</name>
    <dbReference type="NCBI Taxonomy" id="2777116"/>
    <lineage>
        <taxon>Eukaryota</taxon>
        <taxon>Metazoa</taxon>
        <taxon>Ecdysozoa</taxon>
        <taxon>Nematoda</taxon>
        <taxon>Chromadorea</taxon>
        <taxon>Rhabditida</taxon>
        <taxon>Rhabditina</taxon>
        <taxon>Rhabditomorpha</taxon>
        <taxon>Rhabditoidea</taxon>
        <taxon>Rhabditidae</taxon>
        <taxon>Peloderinae</taxon>
        <taxon>Caenorhabditis</taxon>
    </lineage>
</organism>
<evidence type="ECO:0000259" key="4">
    <source>
        <dbReference type="Pfam" id="PF09762"/>
    </source>
</evidence>
<feature type="region of interest" description="Disordered" evidence="3">
    <location>
        <begin position="1"/>
        <end position="32"/>
    </location>
</feature>
<dbReference type="InterPro" id="IPR039116">
    <property type="entry name" value="CCDC93"/>
</dbReference>
<keyword evidence="2" id="KW-0175">Coiled coil</keyword>
<comment type="caution">
    <text evidence="5">The sequence shown here is derived from an EMBL/GenBank/DDBJ whole genome shotgun (WGS) entry which is preliminary data.</text>
</comment>
<dbReference type="PANTHER" id="PTHR16441">
    <property type="entry name" value="FIDIPIDINE"/>
    <property type="match status" value="1"/>
</dbReference>
<dbReference type="AlphaFoldDB" id="A0A8S1HTG8"/>
<protein>
    <recommendedName>
        <fullName evidence="1">Coiled-coil domain-containing protein 93</fullName>
    </recommendedName>
</protein>
<dbReference type="EMBL" id="CAJGYM010000118">
    <property type="protein sequence ID" value="CAD6198215.1"/>
    <property type="molecule type" value="Genomic_DNA"/>
</dbReference>
<evidence type="ECO:0000256" key="3">
    <source>
        <dbReference type="SAM" id="MobiDB-lite"/>
    </source>
</evidence>
<dbReference type="PANTHER" id="PTHR16441:SF0">
    <property type="entry name" value="COILED-COIL DOMAIN-CONTAINING PROTEIN 93"/>
    <property type="match status" value="1"/>
</dbReference>
<evidence type="ECO:0000256" key="1">
    <source>
        <dbReference type="ARBA" id="ARBA00016765"/>
    </source>
</evidence>
<dbReference type="InterPro" id="IPR019159">
    <property type="entry name" value="CCDC93_CC"/>
</dbReference>
<evidence type="ECO:0000313" key="5">
    <source>
        <dbReference type="EMBL" id="CAD6198215.1"/>
    </source>
</evidence>
<evidence type="ECO:0000313" key="6">
    <source>
        <dbReference type="Proteomes" id="UP000835052"/>
    </source>
</evidence>
<feature type="compositionally biased region" description="Polar residues" evidence="3">
    <location>
        <begin position="1"/>
        <end position="18"/>
    </location>
</feature>
<name>A0A8S1HTG8_9PELO</name>
<dbReference type="Pfam" id="PF09762">
    <property type="entry name" value="CCDC93_CC"/>
    <property type="match status" value="1"/>
</dbReference>
<dbReference type="OrthoDB" id="16092at2759"/>
<feature type="coiled-coil region" evidence="2">
    <location>
        <begin position="32"/>
        <end position="161"/>
    </location>
</feature>